<dbReference type="GO" id="GO:0005524">
    <property type="term" value="F:ATP binding"/>
    <property type="evidence" value="ECO:0007669"/>
    <property type="project" value="UniProtKB-KW"/>
</dbReference>
<dbReference type="InterPro" id="IPR003593">
    <property type="entry name" value="AAA+_ATPase"/>
</dbReference>
<dbReference type="InterPro" id="IPR017871">
    <property type="entry name" value="ABC_transporter-like_CS"/>
</dbReference>
<feature type="transmembrane region" description="Helical" evidence="11">
    <location>
        <begin position="244"/>
        <end position="263"/>
    </location>
</feature>
<evidence type="ECO:0000256" key="6">
    <source>
        <dbReference type="ARBA" id="ARBA00022840"/>
    </source>
</evidence>
<dbReference type="InterPro" id="IPR050173">
    <property type="entry name" value="ABC_transporter_C-like"/>
</dbReference>
<organism evidence="14 15">
    <name type="scientific">Aspergillus ellipticus CBS 707.79</name>
    <dbReference type="NCBI Taxonomy" id="1448320"/>
    <lineage>
        <taxon>Eukaryota</taxon>
        <taxon>Fungi</taxon>
        <taxon>Dikarya</taxon>
        <taxon>Ascomycota</taxon>
        <taxon>Pezizomycotina</taxon>
        <taxon>Eurotiomycetes</taxon>
        <taxon>Eurotiomycetidae</taxon>
        <taxon>Eurotiales</taxon>
        <taxon>Aspergillaceae</taxon>
        <taxon>Aspergillus</taxon>
        <taxon>Aspergillus subgen. Circumdati</taxon>
    </lineage>
</organism>
<feature type="transmembrane region" description="Helical" evidence="11">
    <location>
        <begin position="300"/>
        <end position="319"/>
    </location>
</feature>
<dbReference type="InterPro" id="IPR036640">
    <property type="entry name" value="ABC1_TM_sf"/>
</dbReference>
<dbReference type="GO" id="GO:0016887">
    <property type="term" value="F:ATP hydrolysis activity"/>
    <property type="evidence" value="ECO:0007669"/>
    <property type="project" value="InterPro"/>
</dbReference>
<keyword evidence="4 11" id="KW-0812">Transmembrane</keyword>
<feature type="transmembrane region" description="Helical" evidence="11">
    <location>
        <begin position="22"/>
        <end position="40"/>
    </location>
</feature>
<dbReference type="SMART" id="SM00382">
    <property type="entry name" value="AAA"/>
    <property type="match status" value="2"/>
</dbReference>
<feature type="transmembrane region" description="Helical" evidence="11">
    <location>
        <begin position="60"/>
        <end position="79"/>
    </location>
</feature>
<dbReference type="GO" id="GO:0016020">
    <property type="term" value="C:membrane"/>
    <property type="evidence" value="ECO:0007669"/>
    <property type="project" value="UniProtKB-SubCell"/>
</dbReference>
<comment type="similarity">
    <text evidence="2">Belongs to the ABC transporter superfamily. ABCC family. Conjugate transporter (TC 3.A.1.208) subfamily.</text>
</comment>
<dbReference type="Pfam" id="PF00664">
    <property type="entry name" value="ABC_membrane"/>
    <property type="match status" value="2"/>
</dbReference>
<dbReference type="InterPro" id="IPR044746">
    <property type="entry name" value="ABCC_6TM_D1"/>
</dbReference>
<dbReference type="CDD" id="cd18579">
    <property type="entry name" value="ABC_6TM_ABCC_D1"/>
    <property type="match status" value="1"/>
</dbReference>
<evidence type="ECO:0000256" key="7">
    <source>
        <dbReference type="ARBA" id="ARBA00022989"/>
    </source>
</evidence>
<evidence type="ECO:0000256" key="2">
    <source>
        <dbReference type="ARBA" id="ARBA00009726"/>
    </source>
</evidence>
<dbReference type="VEuPathDB" id="FungiDB:BO71DRAFT_432075"/>
<keyword evidence="9" id="KW-0325">Glycoprotein</keyword>
<keyword evidence="5" id="KW-0547">Nucleotide-binding</keyword>
<dbReference type="CDD" id="cd03250">
    <property type="entry name" value="ABCC_MRP_domain1"/>
    <property type="match status" value="1"/>
</dbReference>
<feature type="transmembrane region" description="Helical" evidence="11">
    <location>
        <begin position="85"/>
        <end position="103"/>
    </location>
</feature>
<evidence type="ECO:0000313" key="14">
    <source>
        <dbReference type="EMBL" id="PYH92262.1"/>
    </source>
</evidence>
<sequence>MDGQLRFYGPQWAAPVWLRDESILTTTPAVVFAIAAVFRISHLKNRSIKVKPAGRPLLKAALPALLVALRLALLIRGAIWPTANASVGAAALAFVAATLLLVLSSYEHNRSVAPSTLIAIYLVVSLPLDIRGVRLVNPSAPGAARTAIKASRIIAALLKLGILHSEAISKRSILIAPYRDLSPEATGGPYSIATLWWINALLGRGYSTQLEKDDLYPIEDSMSSRRLGTQFQDRWARANQTHSYSLLWVVVSAMKWQLLAAGLPQLLLIGLKFVQPGLIRQTIDYVTSGDGPKDTGLRLVGTYALVYTGLALLAASASYRMNRFNLSIRGGLVSLIYQKTVELDRTAVDGMAPLTLMSTDVEEIRYEFGLLHTVWSAVIEVAVALYLLYTQLGAGFVAPGICFLCAIGAMTVCTNLFPRFQKAWMEAIEARISSTSAMLGAIKPVRLLGLSTIVGNLTHGLRVQENIVARKIRALIVFQVIFQNITSIAAPIATFAVYIMQANATGNRLEVATAFSILSLLQLLEPPLMLLFQSLPSLVASLACFTRIQNFLGTPPRQDHRVLWPSPVGDSDLGYEEENILTLYDGSFGWSPDTPLLRNVSLSVRRGSFVMVIGPTGCGKSTLLRGILGETPYAKGYARLSTSSVGFADQQPWMINTTIKAGLCGESPYDEALYQEVIDSCALREDLSTFPSGDQTVVGSKGIGLSGGQKLRLALARAVFAQKELLLLDDVLSGLDADTEEQIFRRLFSPSGPLRRQTTSVVLVTHAVARLAHSDWVVVLSEDGRISEQGTYQTLRQSSGYVASLDVQFKEAAHAPAPADEPARQPVVEVSEPQADPPKTPSLPKTGDWQSFRHYFTTAGWGSMGLAALWSLVYVISIKTPGVLVKYFTGPEESVSSNTWFLIALAITAAVSFLSLMLLVWGLFLDIIPRVSNGLHRQLLDTVLRAPLSFFTGTDSGTILTRFSADLTTIDNELPGVLIGTMLQLALFVIGGGIMAATTSYFIVAIPFITLALVAVQRLYLQTSRQIRHLSLECKAPLYTHFEETITGVVSLRAFGWVDLYRARNAQLLDQSQRPIYLLRCVQIWLSLVLNLMVAGLGTLLMTTIISLRDFVDPALVGLGLLNIMSFNENLSELIQLWSMTETSIGAIARVRDFVDRTESENKPREILEPAPQWPASGALQISNFAAAYTESSDLVLQDINLVIQPGEKIGVCGRSGSGKSSLLASLFHLLEFRNGSITIDGHDLALITRTLLRQRLNAISQEAYWVATETVRFNLDPWNETTQDDEVLIDALTKCQIWSVIEEKGGLNMCMDAEFLSHGQRQLFCLARSLLRKSKIVILDEVSASVDVKTDELMQAVIRAEFSDCTIISVAHRLNTIVDLDRVVVLQGGRVVECGNPQELLEQPGSRFRELYEM</sequence>
<evidence type="ECO:0000259" key="12">
    <source>
        <dbReference type="PROSITE" id="PS50893"/>
    </source>
</evidence>
<evidence type="ECO:0000313" key="15">
    <source>
        <dbReference type="Proteomes" id="UP000247810"/>
    </source>
</evidence>
<dbReference type="PROSITE" id="PS50893">
    <property type="entry name" value="ABC_TRANSPORTER_2"/>
    <property type="match status" value="2"/>
</dbReference>
<dbReference type="Pfam" id="PF00005">
    <property type="entry name" value="ABC_tran"/>
    <property type="match status" value="2"/>
</dbReference>
<dbReference type="PROSITE" id="PS50929">
    <property type="entry name" value="ABC_TM1F"/>
    <property type="match status" value="2"/>
</dbReference>
<evidence type="ECO:0000256" key="1">
    <source>
        <dbReference type="ARBA" id="ARBA00004141"/>
    </source>
</evidence>
<dbReference type="FunFam" id="1.20.1560.10:FF:000055">
    <property type="entry name" value="ABC multidrug transporter (Eurofung)"/>
    <property type="match status" value="1"/>
</dbReference>
<gene>
    <name evidence="14" type="ORF">BO71DRAFT_432075</name>
</gene>
<feature type="domain" description="ABC transporter" evidence="12">
    <location>
        <begin position="1180"/>
        <end position="1414"/>
    </location>
</feature>
<accession>A0A319EMU5</accession>
<feature type="transmembrane region" description="Helical" evidence="11">
    <location>
        <begin position="898"/>
        <end position="924"/>
    </location>
</feature>
<keyword evidence="6" id="KW-0067">ATP-binding</keyword>
<dbReference type="STRING" id="1448320.A0A319EMU5"/>
<feature type="transmembrane region" description="Helical" evidence="11">
    <location>
        <begin position="368"/>
        <end position="389"/>
    </location>
</feature>
<feature type="region of interest" description="Disordered" evidence="10">
    <location>
        <begin position="815"/>
        <end position="846"/>
    </location>
</feature>
<dbReference type="CDD" id="cd03244">
    <property type="entry name" value="ABCC_MRP_domain2"/>
    <property type="match status" value="1"/>
</dbReference>
<evidence type="ECO:0000259" key="13">
    <source>
        <dbReference type="PROSITE" id="PS50929"/>
    </source>
</evidence>
<dbReference type="PANTHER" id="PTHR24223:SF399">
    <property type="entry name" value="ABC TRANSPORTER ATNG"/>
    <property type="match status" value="1"/>
</dbReference>
<keyword evidence="8 11" id="KW-0472">Membrane</keyword>
<dbReference type="SUPFAM" id="SSF90123">
    <property type="entry name" value="ABC transporter transmembrane region"/>
    <property type="match status" value="2"/>
</dbReference>
<dbReference type="GO" id="GO:0140359">
    <property type="term" value="F:ABC-type transporter activity"/>
    <property type="evidence" value="ECO:0007669"/>
    <property type="project" value="InterPro"/>
</dbReference>
<dbReference type="EMBL" id="KZ825921">
    <property type="protein sequence ID" value="PYH92262.1"/>
    <property type="molecule type" value="Genomic_DNA"/>
</dbReference>
<dbReference type="InterPro" id="IPR003439">
    <property type="entry name" value="ABC_transporter-like_ATP-bd"/>
</dbReference>
<evidence type="ECO:0000256" key="5">
    <source>
        <dbReference type="ARBA" id="ARBA00022741"/>
    </source>
</evidence>
<dbReference type="InterPro" id="IPR011527">
    <property type="entry name" value="ABC1_TM_dom"/>
</dbReference>
<feature type="transmembrane region" description="Helical" evidence="11">
    <location>
        <begin position="855"/>
        <end position="878"/>
    </location>
</feature>
<protein>
    <submittedName>
        <fullName evidence="14">P-loop containing nucleoside triphosphate hydrolase protein</fullName>
    </submittedName>
</protein>
<comment type="subcellular location">
    <subcellularLocation>
        <location evidence="1">Membrane</location>
        <topology evidence="1">Multi-pass membrane protein</topology>
    </subcellularLocation>
</comment>
<feature type="transmembrane region" description="Helical" evidence="11">
    <location>
        <begin position="1001"/>
        <end position="1021"/>
    </location>
</feature>
<dbReference type="FunFam" id="3.40.50.300:FF:000838">
    <property type="entry name" value="ABC multidrug transporter (Eurofung)"/>
    <property type="match status" value="1"/>
</dbReference>
<feature type="transmembrane region" description="Helical" evidence="11">
    <location>
        <begin position="474"/>
        <end position="499"/>
    </location>
</feature>
<evidence type="ECO:0000256" key="10">
    <source>
        <dbReference type="SAM" id="MobiDB-lite"/>
    </source>
</evidence>
<feature type="domain" description="ABC transmembrane type-1" evidence="13">
    <location>
        <begin position="266"/>
        <end position="540"/>
    </location>
</feature>
<feature type="domain" description="ABC transporter" evidence="12">
    <location>
        <begin position="581"/>
        <end position="808"/>
    </location>
</feature>
<keyword evidence="7 11" id="KW-1133">Transmembrane helix</keyword>
<reference evidence="14 15" key="1">
    <citation type="submission" date="2018-02" db="EMBL/GenBank/DDBJ databases">
        <title>The genomes of Aspergillus section Nigri reveals drivers in fungal speciation.</title>
        <authorList>
            <consortium name="DOE Joint Genome Institute"/>
            <person name="Vesth T.C."/>
            <person name="Nybo J."/>
            <person name="Theobald S."/>
            <person name="Brandl J."/>
            <person name="Frisvad J.C."/>
            <person name="Nielsen K.F."/>
            <person name="Lyhne E.K."/>
            <person name="Kogle M.E."/>
            <person name="Kuo A."/>
            <person name="Riley R."/>
            <person name="Clum A."/>
            <person name="Nolan M."/>
            <person name="Lipzen A."/>
            <person name="Salamov A."/>
            <person name="Henrissat B."/>
            <person name="Wiebenga A."/>
            <person name="De vries R.P."/>
            <person name="Grigoriev I.V."/>
            <person name="Mortensen U.H."/>
            <person name="Andersen M.R."/>
            <person name="Baker S.E."/>
        </authorList>
    </citation>
    <scope>NUCLEOTIDE SEQUENCE [LARGE SCALE GENOMIC DNA]</scope>
    <source>
        <strain evidence="14 15">CBS 707.79</strain>
    </source>
</reference>
<dbReference type="Proteomes" id="UP000247810">
    <property type="component" value="Unassembled WGS sequence"/>
</dbReference>
<dbReference type="PROSITE" id="PS00211">
    <property type="entry name" value="ABC_TRANSPORTER_1"/>
    <property type="match status" value="1"/>
</dbReference>
<dbReference type="Gene3D" id="3.40.50.300">
    <property type="entry name" value="P-loop containing nucleotide triphosphate hydrolases"/>
    <property type="match status" value="2"/>
</dbReference>
<evidence type="ECO:0000256" key="8">
    <source>
        <dbReference type="ARBA" id="ARBA00023136"/>
    </source>
</evidence>
<dbReference type="SUPFAM" id="SSF52540">
    <property type="entry name" value="P-loop containing nucleoside triphosphate hydrolases"/>
    <property type="match status" value="2"/>
</dbReference>
<keyword evidence="14" id="KW-0378">Hydrolase</keyword>
<dbReference type="InterPro" id="IPR044726">
    <property type="entry name" value="ABCC_6TM_D2"/>
</dbReference>
<dbReference type="CDD" id="cd18580">
    <property type="entry name" value="ABC_6TM_ABCC_D2"/>
    <property type="match status" value="1"/>
</dbReference>
<dbReference type="InterPro" id="IPR027417">
    <property type="entry name" value="P-loop_NTPase"/>
</dbReference>
<feature type="transmembrane region" description="Helical" evidence="11">
    <location>
        <begin position="1084"/>
        <end position="1106"/>
    </location>
</feature>
<evidence type="ECO:0000256" key="4">
    <source>
        <dbReference type="ARBA" id="ARBA00022692"/>
    </source>
</evidence>
<evidence type="ECO:0000256" key="9">
    <source>
        <dbReference type="ARBA" id="ARBA00023180"/>
    </source>
</evidence>
<dbReference type="PANTHER" id="PTHR24223">
    <property type="entry name" value="ATP-BINDING CASSETTE SUB-FAMILY C"/>
    <property type="match status" value="1"/>
</dbReference>
<keyword evidence="3" id="KW-0813">Transport</keyword>
<dbReference type="OrthoDB" id="6500128at2759"/>
<keyword evidence="15" id="KW-1185">Reference proteome</keyword>
<proteinExistence type="inferred from homology"/>
<evidence type="ECO:0000256" key="11">
    <source>
        <dbReference type="SAM" id="Phobius"/>
    </source>
</evidence>
<feature type="domain" description="ABC transmembrane type-1" evidence="13">
    <location>
        <begin position="861"/>
        <end position="1143"/>
    </location>
</feature>
<name>A0A319EMU5_9EURO</name>
<dbReference type="Gene3D" id="1.20.1560.10">
    <property type="entry name" value="ABC transporter type 1, transmembrane domain"/>
    <property type="match status" value="2"/>
</dbReference>
<feature type="transmembrane region" description="Helical" evidence="11">
    <location>
        <begin position="395"/>
        <end position="417"/>
    </location>
</feature>
<evidence type="ECO:0000256" key="3">
    <source>
        <dbReference type="ARBA" id="ARBA00022448"/>
    </source>
</evidence>